<evidence type="ECO:0008006" key="3">
    <source>
        <dbReference type="Google" id="ProtNLM"/>
    </source>
</evidence>
<dbReference type="Proteomes" id="UP000824246">
    <property type="component" value="Unassembled WGS sequence"/>
</dbReference>
<proteinExistence type="predicted"/>
<gene>
    <name evidence="1" type="ORF">H9982_07265</name>
</gene>
<evidence type="ECO:0000313" key="1">
    <source>
        <dbReference type="EMBL" id="HIX46005.1"/>
    </source>
</evidence>
<reference evidence="1" key="2">
    <citation type="submission" date="2021-04" db="EMBL/GenBank/DDBJ databases">
        <authorList>
            <person name="Gilroy R."/>
        </authorList>
    </citation>
    <scope>NUCLEOTIDE SEQUENCE</scope>
    <source>
        <strain evidence="1">ChiHjej12B11-16260</strain>
    </source>
</reference>
<name>A0A9D1VSZ4_9BACT</name>
<accession>A0A9D1VSZ4</accession>
<dbReference type="EMBL" id="DXFB01000189">
    <property type="protein sequence ID" value="HIX46005.1"/>
    <property type="molecule type" value="Genomic_DNA"/>
</dbReference>
<evidence type="ECO:0000313" key="2">
    <source>
        <dbReference type="Proteomes" id="UP000824246"/>
    </source>
</evidence>
<dbReference type="Gene3D" id="2.60.120.200">
    <property type="match status" value="1"/>
</dbReference>
<protein>
    <recommendedName>
        <fullName evidence="3">LamG domain-containing protein</fullName>
    </recommendedName>
</protein>
<reference evidence="1" key="1">
    <citation type="journal article" date="2021" name="PeerJ">
        <title>Extensive microbial diversity within the chicken gut microbiome revealed by metagenomics and culture.</title>
        <authorList>
            <person name="Gilroy R."/>
            <person name="Ravi A."/>
            <person name="Getino M."/>
            <person name="Pursley I."/>
            <person name="Horton D.L."/>
            <person name="Alikhan N.F."/>
            <person name="Baker D."/>
            <person name="Gharbi K."/>
            <person name="Hall N."/>
            <person name="Watson M."/>
            <person name="Adriaenssens E.M."/>
            <person name="Foster-Nyarko E."/>
            <person name="Jarju S."/>
            <person name="Secka A."/>
            <person name="Antonio M."/>
            <person name="Oren A."/>
            <person name="Chaudhuri R.R."/>
            <person name="La Ragione R."/>
            <person name="Hildebrand F."/>
            <person name="Pallen M.J."/>
        </authorList>
    </citation>
    <scope>NUCLEOTIDE SEQUENCE</scope>
    <source>
        <strain evidence="1">ChiHjej12B11-16260</strain>
    </source>
</reference>
<dbReference type="AlphaFoldDB" id="A0A9D1VSZ4"/>
<sequence>VVTEYANPYTENEIGNMNQNYGAGIKFVLGGSLNSAMGRSFIIDNLRVYNTRLISASEVAQIYEAESQR</sequence>
<organism evidence="1 2">
    <name type="scientific">Candidatus Barnesiella excrementipullorum</name>
    <dbReference type="NCBI Taxonomy" id="2838479"/>
    <lineage>
        <taxon>Bacteria</taxon>
        <taxon>Pseudomonadati</taxon>
        <taxon>Bacteroidota</taxon>
        <taxon>Bacteroidia</taxon>
        <taxon>Bacteroidales</taxon>
        <taxon>Barnesiellaceae</taxon>
        <taxon>Barnesiella</taxon>
    </lineage>
</organism>
<feature type="non-terminal residue" evidence="1">
    <location>
        <position position="1"/>
    </location>
</feature>
<comment type="caution">
    <text evidence="1">The sequence shown here is derived from an EMBL/GenBank/DDBJ whole genome shotgun (WGS) entry which is preliminary data.</text>
</comment>